<evidence type="ECO:0000259" key="2">
    <source>
        <dbReference type="Pfam" id="PF23948"/>
    </source>
</evidence>
<dbReference type="VEuPathDB" id="FungiDB:FOMG_17385"/>
<feature type="domain" description="Arm-like repeat" evidence="2">
    <location>
        <begin position="34"/>
        <end position="105"/>
    </location>
</feature>
<evidence type="ECO:0000313" key="4">
    <source>
        <dbReference type="Proteomes" id="UP000219369"/>
    </source>
</evidence>
<dbReference type="Proteomes" id="UP000219369">
    <property type="component" value="Unassembled WGS sequence"/>
</dbReference>
<feature type="region of interest" description="Disordered" evidence="1">
    <location>
        <begin position="1"/>
        <end position="28"/>
    </location>
</feature>
<dbReference type="Pfam" id="PF23948">
    <property type="entry name" value="ARM_5"/>
    <property type="match status" value="2"/>
</dbReference>
<dbReference type="OrthoDB" id="427518at2759"/>
<evidence type="ECO:0000256" key="1">
    <source>
        <dbReference type="SAM" id="MobiDB-lite"/>
    </source>
</evidence>
<feature type="domain" description="Arm-like repeat" evidence="2">
    <location>
        <begin position="109"/>
        <end position="172"/>
    </location>
</feature>
<sequence length="178" mass="19711">MVQTRQPSRPKRTDDLVQRLGSSDTDPKEMNAFYQDPSRAFNRAMVQGTADGNIREPQLLEGFTFVLRCAEGTKRAEIELGPVMQSLQRRLNDAVEQAEPKTQYQHAIHLATLGKHEELRLAQAAGYAYQALLGIPNDEGPYRALWRHTPALVEGAAKVAGAVSTMARGMAWRALPKG</sequence>
<dbReference type="AlphaFoldDB" id="A0A2H3TYG3"/>
<proteinExistence type="predicted"/>
<dbReference type="InterPro" id="IPR056251">
    <property type="entry name" value="Arm_rpt_dom"/>
</dbReference>
<reference evidence="4" key="1">
    <citation type="submission" date="2016-09" db="EMBL/GenBank/DDBJ databases">
        <authorList>
            <person name="Guldener U."/>
        </authorList>
    </citation>
    <scope>NUCLEOTIDE SEQUENCE [LARGE SCALE GENOMIC DNA]</scope>
    <source>
        <strain evidence="4">V64-1</strain>
    </source>
</reference>
<accession>A0A2H3TYG3</accession>
<protein>
    <recommendedName>
        <fullName evidence="2">Arm-like repeat domain-containing protein</fullName>
    </recommendedName>
</protein>
<gene>
    <name evidence="3" type="ORF">FRV6_16803</name>
</gene>
<dbReference type="EMBL" id="FMJY01000012">
    <property type="protein sequence ID" value="SCO92675.1"/>
    <property type="molecule type" value="Genomic_DNA"/>
</dbReference>
<evidence type="ECO:0000313" key="3">
    <source>
        <dbReference type="EMBL" id="SCO92675.1"/>
    </source>
</evidence>
<organism evidence="3 4">
    <name type="scientific">Fusarium oxysporum</name>
    <name type="common">Fusarium vascular wilt</name>
    <dbReference type="NCBI Taxonomy" id="5507"/>
    <lineage>
        <taxon>Eukaryota</taxon>
        <taxon>Fungi</taxon>
        <taxon>Dikarya</taxon>
        <taxon>Ascomycota</taxon>
        <taxon>Pezizomycotina</taxon>
        <taxon>Sordariomycetes</taxon>
        <taxon>Hypocreomycetidae</taxon>
        <taxon>Hypocreales</taxon>
        <taxon>Nectriaceae</taxon>
        <taxon>Fusarium</taxon>
        <taxon>Fusarium oxysporum species complex</taxon>
    </lineage>
</organism>
<name>A0A2H3TYG3_FUSOX</name>